<protein>
    <recommendedName>
        <fullName evidence="4">Flagellar basal-body rod protein FlgF</fullName>
    </recommendedName>
</protein>
<dbReference type="InterPro" id="IPR012836">
    <property type="entry name" value="FlgF"/>
</dbReference>
<dbReference type="AlphaFoldDB" id="A0A212RSH1"/>
<evidence type="ECO:0000313" key="7">
    <source>
        <dbReference type="EMBL" id="SNB75516.1"/>
    </source>
</evidence>
<dbReference type="InterPro" id="IPR053967">
    <property type="entry name" value="LlgE_F_G-like_D1"/>
</dbReference>
<dbReference type="GO" id="GO:0030694">
    <property type="term" value="C:bacterial-type flagellum basal body, rod"/>
    <property type="evidence" value="ECO:0007669"/>
    <property type="project" value="UniProtKB-UniRule"/>
</dbReference>
<dbReference type="NCBIfam" id="TIGR02490">
    <property type="entry name" value="flgF"/>
    <property type="match status" value="1"/>
</dbReference>
<dbReference type="SUPFAM" id="SSF117143">
    <property type="entry name" value="Flagellar hook protein flgE"/>
    <property type="match status" value="1"/>
</dbReference>
<keyword evidence="7" id="KW-0966">Cell projection</keyword>
<dbReference type="PANTHER" id="PTHR30435:SF19">
    <property type="entry name" value="FLAGELLAR BASAL-BODY ROD PROTEIN FLGG"/>
    <property type="match status" value="1"/>
</dbReference>
<dbReference type="EMBL" id="FYEH01000013">
    <property type="protein sequence ID" value="SNB75516.1"/>
    <property type="molecule type" value="Genomic_DNA"/>
</dbReference>
<evidence type="ECO:0000256" key="3">
    <source>
        <dbReference type="ARBA" id="ARBA00023143"/>
    </source>
</evidence>
<evidence type="ECO:0000259" key="6">
    <source>
        <dbReference type="Pfam" id="PF22692"/>
    </source>
</evidence>
<dbReference type="NCBIfam" id="TIGR03506">
    <property type="entry name" value="FlgEFG_subfam"/>
    <property type="match status" value="1"/>
</dbReference>
<reference evidence="7 8" key="1">
    <citation type="submission" date="2017-06" db="EMBL/GenBank/DDBJ databases">
        <authorList>
            <person name="Kim H.J."/>
            <person name="Triplett B.A."/>
        </authorList>
    </citation>
    <scope>NUCLEOTIDE SEQUENCE [LARGE SCALE GENOMIC DNA]</scope>
    <source>
        <strain evidence="7 8">B29T1</strain>
    </source>
</reference>
<dbReference type="Pfam" id="PF06429">
    <property type="entry name" value="Flg_bbr_C"/>
    <property type="match status" value="1"/>
</dbReference>
<keyword evidence="8" id="KW-1185">Reference proteome</keyword>
<dbReference type="Pfam" id="PF22692">
    <property type="entry name" value="LlgE_F_G_D1"/>
    <property type="match status" value="1"/>
</dbReference>
<keyword evidence="7" id="KW-0282">Flagellum</keyword>
<dbReference type="InterPro" id="IPR020013">
    <property type="entry name" value="Flagellar_FlgE/F/G"/>
</dbReference>
<evidence type="ECO:0000256" key="1">
    <source>
        <dbReference type="ARBA" id="ARBA00004117"/>
    </source>
</evidence>
<feature type="domain" description="Flagellar basal-body/hook protein C-terminal" evidence="5">
    <location>
        <begin position="190"/>
        <end position="231"/>
    </location>
</feature>
<name>A0A212RSH1_9PROT</name>
<evidence type="ECO:0000259" key="5">
    <source>
        <dbReference type="Pfam" id="PF06429"/>
    </source>
</evidence>
<gene>
    <name evidence="7" type="ORF">SAMN07250955_11370</name>
</gene>
<comment type="subunit">
    <text evidence="4">The basal body constitutes a major portion of the flagellar organelle and consists of five rings (E,L,P,S, and M) mounted on a central rod. The rod consists of about 26 subunits of FlgG in the distal portion, and FlgB, FlgC and FlgF are thought to build up the proximal portion of the rod with about 6 subunits each.</text>
</comment>
<dbReference type="OrthoDB" id="9804559at2"/>
<comment type="similarity">
    <text evidence="2 4">Belongs to the flagella basal body rod proteins family.</text>
</comment>
<organism evidence="7 8">
    <name type="scientific">Arboricoccus pini</name>
    <dbReference type="NCBI Taxonomy" id="1963835"/>
    <lineage>
        <taxon>Bacteria</taxon>
        <taxon>Pseudomonadati</taxon>
        <taxon>Pseudomonadota</taxon>
        <taxon>Alphaproteobacteria</taxon>
        <taxon>Geminicoccales</taxon>
        <taxon>Geminicoccaceae</taxon>
        <taxon>Arboricoccus</taxon>
    </lineage>
</organism>
<evidence type="ECO:0000313" key="8">
    <source>
        <dbReference type="Proteomes" id="UP000197065"/>
    </source>
</evidence>
<dbReference type="InterPro" id="IPR010930">
    <property type="entry name" value="Flg_bb/hook_C_dom"/>
</dbReference>
<comment type="subcellular location">
    <subcellularLocation>
        <location evidence="1 4">Bacterial flagellum basal body</location>
    </subcellularLocation>
</comment>
<keyword evidence="3 4" id="KW-0975">Bacterial flagellum</keyword>
<keyword evidence="7" id="KW-0969">Cilium</keyword>
<dbReference type="RefSeq" id="WP_088562495.1">
    <property type="nucleotide sequence ID" value="NZ_FYEH01000013.1"/>
</dbReference>
<dbReference type="PANTHER" id="PTHR30435">
    <property type="entry name" value="FLAGELLAR PROTEIN"/>
    <property type="match status" value="1"/>
</dbReference>
<sequence>METTAYIALSRAVALDRQMTNVANNMANTGTSGYRAEHSDFKTILEKSGSSQKLAFVQDQGMIRDDTAGAVEQTGNDLDLAIAGDAYFVVQTPNGNRYTRAGHFQLDQQGRIVTSDGALLLDENNAPIILPEQPGKVAIGPDGSITTDQGQEGKVGLVNLANPDGMKREAGSRYASDEVPTPATDATIVQGSIEQSNVQPIREITLMIDTQRAFEGSIRLIETHHELERKAVEKITNVQA</sequence>
<evidence type="ECO:0000256" key="2">
    <source>
        <dbReference type="ARBA" id="ARBA00009677"/>
    </source>
</evidence>
<accession>A0A212RSH1</accession>
<dbReference type="InterPro" id="IPR037925">
    <property type="entry name" value="FlgE/F/G-like"/>
</dbReference>
<dbReference type="Proteomes" id="UP000197065">
    <property type="component" value="Unassembled WGS sequence"/>
</dbReference>
<proteinExistence type="inferred from homology"/>
<dbReference type="GO" id="GO:0071978">
    <property type="term" value="P:bacterial-type flagellum-dependent swarming motility"/>
    <property type="evidence" value="ECO:0007669"/>
    <property type="project" value="TreeGrafter"/>
</dbReference>
<feature type="domain" description="Flagellar hook protein FlgE/F/G-like D1" evidence="6">
    <location>
        <begin position="81"/>
        <end position="146"/>
    </location>
</feature>
<evidence type="ECO:0000256" key="4">
    <source>
        <dbReference type="RuleBase" id="RU362116"/>
    </source>
</evidence>